<protein>
    <submittedName>
        <fullName evidence="3">Nucleoside deaminase</fullName>
    </submittedName>
</protein>
<evidence type="ECO:0000256" key="1">
    <source>
        <dbReference type="SAM" id="MobiDB-lite"/>
    </source>
</evidence>
<proteinExistence type="predicted"/>
<dbReference type="AlphaFoldDB" id="A0A3S0XQJ8"/>
<dbReference type="SUPFAM" id="SSF53927">
    <property type="entry name" value="Cytidine deaminase-like"/>
    <property type="match status" value="1"/>
</dbReference>
<keyword evidence="4" id="KW-1185">Reference proteome</keyword>
<dbReference type="EMBL" id="RZIJ01000002">
    <property type="protein sequence ID" value="RUQ75190.1"/>
    <property type="molecule type" value="Genomic_DNA"/>
</dbReference>
<accession>A0A3S0XQJ8</accession>
<dbReference type="InterPro" id="IPR016193">
    <property type="entry name" value="Cytidine_deaminase-like"/>
</dbReference>
<reference evidence="3 4" key="1">
    <citation type="submission" date="2018-12" db="EMBL/GenBank/DDBJ databases">
        <authorList>
            <person name="Yang Y."/>
        </authorList>
    </citation>
    <scope>NUCLEOTIDE SEQUENCE [LARGE SCALE GENOMIC DNA]</scope>
    <source>
        <strain evidence="3 4">GSF71</strain>
    </source>
</reference>
<feature type="domain" description="CMP/dCMP-type deaminase" evidence="2">
    <location>
        <begin position="40"/>
        <end position="162"/>
    </location>
</feature>
<evidence type="ECO:0000313" key="3">
    <source>
        <dbReference type="EMBL" id="RUQ75190.1"/>
    </source>
</evidence>
<dbReference type="CDD" id="cd01285">
    <property type="entry name" value="nucleoside_deaminase"/>
    <property type="match status" value="1"/>
</dbReference>
<evidence type="ECO:0000313" key="4">
    <source>
        <dbReference type="Proteomes" id="UP000280346"/>
    </source>
</evidence>
<dbReference type="Pfam" id="PF00383">
    <property type="entry name" value="dCMP_cyt_deam_1"/>
    <property type="match status" value="1"/>
</dbReference>
<dbReference type="GO" id="GO:0008835">
    <property type="term" value="F:diaminohydroxyphosphoribosylaminopyrimidine deaminase activity"/>
    <property type="evidence" value="ECO:0007669"/>
    <property type="project" value="TreeGrafter"/>
</dbReference>
<dbReference type="PANTHER" id="PTHR11079:SF162">
    <property type="entry name" value="RIBOFLAVIN BIOSYNTHESIS PROTEIN PYRD, CHLOROPLASTIC"/>
    <property type="match status" value="1"/>
</dbReference>
<name>A0A3S0XQJ8_9PROT</name>
<dbReference type="PANTHER" id="PTHR11079">
    <property type="entry name" value="CYTOSINE DEAMINASE FAMILY MEMBER"/>
    <property type="match status" value="1"/>
</dbReference>
<dbReference type="InterPro" id="IPR002125">
    <property type="entry name" value="CMP_dCMP_dom"/>
</dbReference>
<organism evidence="3 4">
    <name type="scientific">Azospirillum doebereinerae</name>
    <dbReference type="NCBI Taxonomy" id="92933"/>
    <lineage>
        <taxon>Bacteria</taxon>
        <taxon>Pseudomonadati</taxon>
        <taxon>Pseudomonadota</taxon>
        <taxon>Alphaproteobacteria</taxon>
        <taxon>Rhodospirillales</taxon>
        <taxon>Azospirillaceae</taxon>
        <taxon>Azospirillum</taxon>
    </lineage>
</organism>
<dbReference type="Gene3D" id="3.40.140.10">
    <property type="entry name" value="Cytidine Deaminase, domain 2"/>
    <property type="match status" value="1"/>
</dbReference>
<sequence>MGKPIASLSSGWPRLDDLPPLPPGLEEVRRRLKDDSRDGEPDDTFVRLSCMQALTAAAEGNHGVGAVVVHDGRVVAMGRNRAFHPRVRSDLHAEMDALNALERDHPGLPAVECTLYSSLECCPMCTTRLINVGIGRVLYAADDDECGMIRRFDALPAGYRDLAASRTPPQRFGRAACSAALAAAAADIFRINLETLNQRVLRRE</sequence>
<feature type="region of interest" description="Disordered" evidence="1">
    <location>
        <begin position="1"/>
        <end position="24"/>
    </location>
</feature>
<dbReference type="Proteomes" id="UP000280346">
    <property type="component" value="Unassembled WGS sequence"/>
</dbReference>
<evidence type="ECO:0000259" key="2">
    <source>
        <dbReference type="PROSITE" id="PS51747"/>
    </source>
</evidence>
<gene>
    <name evidence="3" type="ORF">EJ913_04905</name>
</gene>
<dbReference type="PROSITE" id="PS51747">
    <property type="entry name" value="CYT_DCMP_DEAMINASES_2"/>
    <property type="match status" value="1"/>
</dbReference>
<comment type="caution">
    <text evidence="3">The sequence shown here is derived from an EMBL/GenBank/DDBJ whole genome shotgun (WGS) entry which is preliminary data.</text>
</comment>
<dbReference type="OrthoDB" id="9802676at2"/>